<evidence type="ECO:0000256" key="1">
    <source>
        <dbReference type="ARBA" id="ARBA00001968"/>
    </source>
</evidence>
<dbReference type="InterPro" id="IPR027806">
    <property type="entry name" value="HARBI1_dom"/>
</dbReference>
<dbReference type="AlphaFoldDB" id="A0A6M2D237"/>
<feature type="domain" description="DDE Tnp4" evidence="3">
    <location>
        <begin position="227"/>
        <end position="357"/>
    </location>
</feature>
<dbReference type="Pfam" id="PF13359">
    <property type="entry name" value="DDE_Tnp_4"/>
    <property type="match status" value="1"/>
</dbReference>
<comment type="cofactor">
    <cofactor evidence="1">
        <name>a divalent metal cation</name>
        <dbReference type="ChEBI" id="CHEBI:60240"/>
    </cofactor>
</comment>
<evidence type="ECO:0000256" key="2">
    <source>
        <dbReference type="ARBA" id="ARBA00022723"/>
    </source>
</evidence>
<sequence>MFSAEAIKEEIVQTTEAPEMAVAAEIEPRKLKAIVAVLSIMVNDYVSKLSTLLQLVHRQRKLLHALAAIRQKKREKPRSLPRVPVNCCPAVRNLLLDYLHNETLAFERHFRIGRGTFRRILSVFARPRVSGWARELELLIFLHWLAMGTSYRAIVNTFGIPRSTIHGVVFRYVNNFANQLSMLIQPPQTEAKLRVVTEGFSALCSSESFGAAAGVIDTCRITTALGDTSVLVQALCDSHGHFLDFSVGYPATMDPADVFQASPLYEKPSYPPQGYFLIAGEGYPCLTEPLTVMPPFRKPLQNEAEASFNAICNRGLAVLHDALTQLTGRWRLVFERRLSTVRQRTAKVVAICAMIHNLCVDEGDVWYDVSDEPSLSMEPAGDFSWCVPGDEELDDEAGLIARSNLAQTLLSENTPCQVQLEHDYCGPEDESLPEEDDEAVMEVCLEDNVADEQEPVEVYVEQSPEEGAEGVMNEDYQVAAEMTL</sequence>
<keyword evidence="2" id="KW-0479">Metal-binding</keyword>
<protein>
    <submittedName>
        <fullName evidence="4">Putative transposase ovary overexpressed</fullName>
    </submittedName>
</protein>
<dbReference type="EMBL" id="GHWJ01007067">
    <property type="protein sequence ID" value="NOV39804.1"/>
    <property type="molecule type" value="Transcribed_RNA"/>
</dbReference>
<dbReference type="VEuPathDB" id="VectorBase:LOC119179796"/>
<evidence type="ECO:0000259" key="3">
    <source>
        <dbReference type="Pfam" id="PF13359"/>
    </source>
</evidence>
<reference evidence="4" key="1">
    <citation type="submission" date="2019-09" db="EMBL/GenBank/DDBJ databases">
        <title>Organ-specific transcriptomic study of the physiology of the cattle tick, Rhipicephalus microplus.</title>
        <authorList>
            <person name="Tirloni L."/>
            <person name="Braz G."/>
            <person name="Gandara A.C.P."/>
            <person name="Sabadin G.A."/>
            <person name="da Silva R.M."/>
            <person name="Guizzo M.G."/>
            <person name="Machado J.A."/>
            <person name="Costa E.P."/>
            <person name="Gomes H.F."/>
            <person name="Moraes J."/>
            <person name="Mota M.B.S."/>
            <person name="Mesquita R.D."/>
            <person name="Alvarenga P.H."/>
            <person name="Alves F."/>
            <person name="Seixas A."/>
            <person name="da Fonseca R.N."/>
            <person name="Fogaca A."/>
            <person name="Logullo C."/>
            <person name="Tanaka A."/>
            <person name="Daffre S."/>
            <person name="Termignoni C."/>
            <person name="Vaz I.S.Jr."/>
            <person name="Oliveira P.L."/>
            <person name="Ribeiro J.M."/>
        </authorList>
    </citation>
    <scope>NUCLEOTIDE SEQUENCE</scope>
    <source>
        <strain evidence="4">Porto Alegre</strain>
    </source>
</reference>
<name>A0A6M2D237_RHIMP</name>
<proteinExistence type="predicted"/>
<dbReference type="GO" id="GO:0046872">
    <property type="term" value="F:metal ion binding"/>
    <property type="evidence" value="ECO:0007669"/>
    <property type="project" value="UniProtKB-KW"/>
</dbReference>
<evidence type="ECO:0000313" key="4">
    <source>
        <dbReference type="EMBL" id="NOV39804.1"/>
    </source>
</evidence>
<accession>A0A6M2D237</accession>
<organism evidence="4">
    <name type="scientific">Rhipicephalus microplus</name>
    <name type="common">Cattle tick</name>
    <name type="synonym">Boophilus microplus</name>
    <dbReference type="NCBI Taxonomy" id="6941"/>
    <lineage>
        <taxon>Eukaryota</taxon>
        <taxon>Metazoa</taxon>
        <taxon>Ecdysozoa</taxon>
        <taxon>Arthropoda</taxon>
        <taxon>Chelicerata</taxon>
        <taxon>Arachnida</taxon>
        <taxon>Acari</taxon>
        <taxon>Parasitiformes</taxon>
        <taxon>Ixodida</taxon>
        <taxon>Ixodoidea</taxon>
        <taxon>Ixodidae</taxon>
        <taxon>Rhipicephalinae</taxon>
        <taxon>Rhipicephalus</taxon>
        <taxon>Boophilus</taxon>
    </lineage>
</organism>
<dbReference type="OrthoDB" id="8022294at2759"/>